<dbReference type="PANTHER" id="PTHR36759">
    <property type="entry name" value="DYNEIN BETA CHAIN, CILIARY PROTEIN"/>
    <property type="match status" value="1"/>
</dbReference>
<evidence type="ECO:0000313" key="3">
    <source>
        <dbReference type="Proteomes" id="UP000593564"/>
    </source>
</evidence>
<accession>A0A7J7I1C8</accession>
<evidence type="ECO:0000256" key="1">
    <source>
        <dbReference type="SAM" id="MobiDB-lite"/>
    </source>
</evidence>
<evidence type="ECO:0000313" key="2">
    <source>
        <dbReference type="EMBL" id="KAF5958331.1"/>
    </source>
</evidence>
<protein>
    <submittedName>
        <fullName evidence="2">Uncharacterized protein</fullName>
    </submittedName>
</protein>
<name>A0A7J7I1C8_CAMSI</name>
<sequence length="248" mass="27247">MENVKFPVVRIAVYKAIYPRLGTLTDVFAAIDQVKHFSPSIPLLENMTAFEIMGVAACNTNRTCTATLVLSNGQKLGGVGLSDYSFGMVETRINAENILEGRDPQYDAMLGQMAGRIRSKPGGKLEMGEIRGKTCSSRTLNVAQLRHIILLHQGKADDHNGHMDFTKIADMFRIDVVQIQKILQSVSLPPEDSSKERNIFQIIIAASTTASPPFTTIATANYHCHLRPPLPSPSPPQLPPSPPPHHHF</sequence>
<reference evidence="3" key="1">
    <citation type="journal article" date="2020" name="Nat. Commun.">
        <title>Genome assembly of wild tea tree DASZ reveals pedigree and selection history of tea varieties.</title>
        <authorList>
            <person name="Zhang W."/>
            <person name="Zhang Y."/>
            <person name="Qiu H."/>
            <person name="Guo Y."/>
            <person name="Wan H."/>
            <person name="Zhang X."/>
            <person name="Scossa F."/>
            <person name="Alseekh S."/>
            <person name="Zhang Q."/>
            <person name="Wang P."/>
            <person name="Xu L."/>
            <person name="Schmidt M.H."/>
            <person name="Jia X."/>
            <person name="Li D."/>
            <person name="Zhu A."/>
            <person name="Guo F."/>
            <person name="Chen W."/>
            <person name="Ni D."/>
            <person name="Usadel B."/>
            <person name="Fernie A.R."/>
            <person name="Wen W."/>
        </authorList>
    </citation>
    <scope>NUCLEOTIDE SEQUENCE [LARGE SCALE GENOMIC DNA]</scope>
    <source>
        <strain evidence="3">cv. G240</strain>
    </source>
</reference>
<dbReference type="PANTHER" id="PTHR36759:SF1">
    <property type="entry name" value="DYNEIN BETA CHAIN, CILIARY PROTEIN"/>
    <property type="match status" value="1"/>
</dbReference>
<keyword evidence="3" id="KW-1185">Reference proteome</keyword>
<feature type="region of interest" description="Disordered" evidence="1">
    <location>
        <begin position="228"/>
        <end position="248"/>
    </location>
</feature>
<dbReference type="Proteomes" id="UP000593564">
    <property type="component" value="Unassembled WGS sequence"/>
</dbReference>
<dbReference type="EMBL" id="JACBKZ010000002">
    <property type="protein sequence ID" value="KAF5958331.1"/>
    <property type="molecule type" value="Genomic_DNA"/>
</dbReference>
<proteinExistence type="predicted"/>
<gene>
    <name evidence="2" type="ORF">HYC85_005556</name>
</gene>
<reference evidence="2 3" key="2">
    <citation type="submission" date="2020-07" db="EMBL/GenBank/DDBJ databases">
        <title>Genome assembly of wild tea tree DASZ reveals pedigree and selection history of tea varieties.</title>
        <authorList>
            <person name="Zhang W."/>
        </authorList>
    </citation>
    <scope>NUCLEOTIDE SEQUENCE [LARGE SCALE GENOMIC DNA]</scope>
    <source>
        <strain evidence="3">cv. G240</strain>
        <tissue evidence="2">Leaf</tissue>
    </source>
</reference>
<dbReference type="AlphaFoldDB" id="A0A7J7I1C8"/>
<comment type="caution">
    <text evidence="2">The sequence shown here is derived from an EMBL/GenBank/DDBJ whole genome shotgun (WGS) entry which is preliminary data.</text>
</comment>
<organism evidence="2 3">
    <name type="scientific">Camellia sinensis</name>
    <name type="common">Tea plant</name>
    <name type="synonym">Thea sinensis</name>
    <dbReference type="NCBI Taxonomy" id="4442"/>
    <lineage>
        <taxon>Eukaryota</taxon>
        <taxon>Viridiplantae</taxon>
        <taxon>Streptophyta</taxon>
        <taxon>Embryophyta</taxon>
        <taxon>Tracheophyta</taxon>
        <taxon>Spermatophyta</taxon>
        <taxon>Magnoliopsida</taxon>
        <taxon>eudicotyledons</taxon>
        <taxon>Gunneridae</taxon>
        <taxon>Pentapetalae</taxon>
        <taxon>asterids</taxon>
        <taxon>Ericales</taxon>
        <taxon>Theaceae</taxon>
        <taxon>Camellia</taxon>
    </lineage>
</organism>